<proteinExistence type="predicted"/>
<name>A0AAD1W5B8_PELCU</name>
<accession>A0AAD1W5B8</accession>
<dbReference type="Proteomes" id="UP001295444">
    <property type="component" value="Chromosome 04"/>
</dbReference>
<organism evidence="1 2">
    <name type="scientific">Pelobates cultripes</name>
    <name type="common">Western spadefoot toad</name>
    <dbReference type="NCBI Taxonomy" id="61616"/>
    <lineage>
        <taxon>Eukaryota</taxon>
        <taxon>Metazoa</taxon>
        <taxon>Chordata</taxon>
        <taxon>Craniata</taxon>
        <taxon>Vertebrata</taxon>
        <taxon>Euteleostomi</taxon>
        <taxon>Amphibia</taxon>
        <taxon>Batrachia</taxon>
        <taxon>Anura</taxon>
        <taxon>Pelobatoidea</taxon>
        <taxon>Pelobatidae</taxon>
        <taxon>Pelobates</taxon>
    </lineage>
</organism>
<gene>
    <name evidence="1" type="ORF">PECUL_23A003052</name>
</gene>
<evidence type="ECO:0000313" key="1">
    <source>
        <dbReference type="EMBL" id="CAH2283960.1"/>
    </source>
</evidence>
<keyword evidence="2" id="KW-1185">Reference proteome</keyword>
<sequence length="164" mass="19289">MTKYQWKLNPHLLPNTPTRKAIETCNHQYFDTNKTPDTSSTIQWEAHKCVIRGELIKWGSHLKREKSKTRKKLYQDIKTLEESHKTSLSESDFAKLMSLRSELKILPNDTTKKAMLWSKQRYYTHRDRCGRLLASALKEQQQRTYIPKMRRADGTLAHTAEDIA</sequence>
<evidence type="ECO:0000313" key="2">
    <source>
        <dbReference type="Proteomes" id="UP001295444"/>
    </source>
</evidence>
<dbReference type="AlphaFoldDB" id="A0AAD1W5B8"/>
<reference evidence="1" key="1">
    <citation type="submission" date="2022-03" db="EMBL/GenBank/DDBJ databases">
        <authorList>
            <person name="Alioto T."/>
            <person name="Alioto T."/>
            <person name="Gomez Garrido J."/>
        </authorList>
    </citation>
    <scope>NUCLEOTIDE SEQUENCE</scope>
</reference>
<dbReference type="EMBL" id="OW240915">
    <property type="protein sequence ID" value="CAH2283960.1"/>
    <property type="molecule type" value="Genomic_DNA"/>
</dbReference>
<protein>
    <submittedName>
        <fullName evidence="1">Uncharacterized protein</fullName>
    </submittedName>
</protein>